<sequence>MENACAVIQQEESHKDVFNSGLPVIESTALLSKSVGKDKCSICGFNGILLISVGKKWAILFGIISTRIMVGQINQERFENLMRNVLKGMKPGASGGDCTYDELEFVAGMVCLNAATINAVFYWILDTGATDHMTPYYRDMINAKILEILPKITLPNGDSSEITQFGQVRLENKEGSVGRKIRGLYHLLNVPTDQVDAKLIMEVENSTSLFSCSAGVYNKTMCPNLYSLWHHRATWTYLMVHKSDALEIIKAFLKFVELHFSTKVPDNSHLRVFGCFAVATNPSRVIDKFSPRGVPCVFIGYPTHQKGYKLYNLLTHASFSANTQNGPTAQEETVVLNTTEESVSVVSNTPEVSSSNVPTTSTTTNTEAPVRKSSRSSKPPSWTKDFVVPTLKPSANQLTTPTLSSQFFFCFLSTLVNQQDPKGFEEAVKDPGWCDVMNAELRALEENETWELADLPPNKKAIGNHWIYKTKLKSDGSVERKKSKLVVQGNRQMKGVDYDETFAPVAKMMTVMSLLAVAAMQGWDITQMDGENVQDSKLSTSKVCKLKKSLCGLKQAPRQWFAKLCNALLSFGYKQSKAYYSLFTKTNVEDLGALHYFLGLEVTKADFGLFVSQKKYTLEMLQDADVLNSRPYKLPMDPNLKLQADNPTSVHMQAVKHLMRYLFNSPGQGILLAHHSKVQLTAYCDSDWGSFPMTRRSTTGYCILLGDSPISWKSKKQDLGLKDLHPVTLHCDNQEAIHIAVNPVFHARTKHIEVDCHYVRDQVKDGQVKPVYLHTSQQLANVFTKVLTTEQHLYLLNKLGVSTLDTTQLKGEYKDKGDNCT</sequence>
<organism evidence="4">
    <name type="scientific">Tanacetum cinerariifolium</name>
    <name type="common">Dalmatian daisy</name>
    <name type="synonym">Chrysanthemum cinerariifolium</name>
    <dbReference type="NCBI Taxonomy" id="118510"/>
    <lineage>
        <taxon>Eukaryota</taxon>
        <taxon>Viridiplantae</taxon>
        <taxon>Streptophyta</taxon>
        <taxon>Embryophyta</taxon>
        <taxon>Tracheophyta</taxon>
        <taxon>Spermatophyta</taxon>
        <taxon>Magnoliopsida</taxon>
        <taxon>eudicotyledons</taxon>
        <taxon>Gunneridae</taxon>
        <taxon>Pentapetalae</taxon>
        <taxon>asterids</taxon>
        <taxon>campanulids</taxon>
        <taxon>Asterales</taxon>
        <taxon>Asteraceae</taxon>
        <taxon>Asteroideae</taxon>
        <taxon>Anthemideae</taxon>
        <taxon>Anthemidinae</taxon>
        <taxon>Tanacetum</taxon>
    </lineage>
</organism>
<dbReference type="PANTHER" id="PTHR11439">
    <property type="entry name" value="GAG-POL-RELATED RETROTRANSPOSON"/>
    <property type="match status" value="1"/>
</dbReference>
<dbReference type="InterPro" id="IPR057670">
    <property type="entry name" value="SH3_retrovirus"/>
</dbReference>
<dbReference type="InterPro" id="IPR013103">
    <property type="entry name" value="RVT_2"/>
</dbReference>
<evidence type="ECO:0000313" key="4">
    <source>
        <dbReference type="EMBL" id="GEU57310.1"/>
    </source>
</evidence>
<dbReference type="AlphaFoldDB" id="A0A6L2L857"/>
<evidence type="ECO:0000259" key="2">
    <source>
        <dbReference type="Pfam" id="PF07727"/>
    </source>
</evidence>
<proteinExistence type="predicted"/>
<dbReference type="Pfam" id="PF07727">
    <property type="entry name" value="RVT_2"/>
    <property type="match status" value="1"/>
</dbReference>
<feature type="compositionally biased region" description="Low complexity" evidence="1">
    <location>
        <begin position="349"/>
        <end position="367"/>
    </location>
</feature>
<feature type="region of interest" description="Disordered" evidence="1">
    <location>
        <begin position="345"/>
        <end position="382"/>
    </location>
</feature>
<dbReference type="InterPro" id="IPR043502">
    <property type="entry name" value="DNA/RNA_pol_sf"/>
</dbReference>
<gene>
    <name evidence="4" type="ORF">Tci_029288</name>
</gene>
<dbReference type="PANTHER" id="PTHR11439:SF498">
    <property type="entry name" value="DNAK FAMILY PROTEIN"/>
    <property type="match status" value="1"/>
</dbReference>
<comment type="caution">
    <text evidence="4">The sequence shown here is derived from an EMBL/GenBank/DDBJ whole genome shotgun (WGS) entry which is preliminary data.</text>
</comment>
<feature type="domain" description="Retroviral polymerase SH3-like" evidence="3">
    <location>
        <begin position="275"/>
        <end position="316"/>
    </location>
</feature>
<evidence type="ECO:0000259" key="3">
    <source>
        <dbReference type="Pfam" id="PF25597"/>
    </source>
</evidence>
<feature type="domain" description="Reverse transcriptase Ty1/copia-type" evidence="2">
    <location>
        <begin position="447"/>
        <end position="587"/>
    </location>
</feature>
<reference evidence="4" key="1">
    <citation type="journal article" date="2019" name="Sci. Rep.">
        <title>Draft genome of Tanacetum cinerariifolium, the natural source of mosquito coil.</title>
        <authorList>
            <person name="Yamashiro T."/>
            <person name="Shiraishi A."/>
            <person name="Satake H."/>
            <person name="Nakayama K."/>
        </authorList>
    </citation>
    <scope>NUCLEOTIDE SEQUENCE</scope>
</reference>
<dbReference type="EMBL" id="BKCJ010003808">
    <property type="protein sequence ID" value="GEU57310.1"/>
    <property type="molecule type" value="Genomic_DNA"/>
</dbReference>
<dbReference type="Pfam" id="PF25597">
    <property type="entry name" value="SH3_retrovirus"/>
    <property type="match status" value="1"/>
</dbReference>
<name>A0A6L2L857_TANCI</name>
<protein>
    <submittedName>
        <fullName evidence="4">Retrovirus-related Pol polyprotein from transposon TNT 1-94</fullName>
    </submittedName>
</protein>
<accession>A0A6L2L857</accession>
<dbReference type="CDD" id="cd09272">
    <property type="entry name" value="RNase_HI_RT_Ty1"/>
    <property type="match status" value="1"/>
</dbReference>
<evidence type="ECO:0000256" key="1">
    <source>
        <dbReference type="SAM" id="MobiDB-lite"/>
    </source>
</evidence>
<feature type="non-terminal residue" evidence="4">
    <location>
        <position position="821"/>
    </location>
</feature>
<dbReference type="SUPFAM" id="SSF56672">
    <property type="entry name" value="DNA/RNA polymerases"/>
    <property type="match status" value="1"/>
</dbReference>